<accession>A0A194R2T7</accession>
<dbReference type="PANTHER" id="PTHR10989">
    <property type="entry name" value="ANDROGEN-INDUCED PROTEIN 1-RELATED"/>
    <property type="match status" value="1"/>
</dbReference>
<dbReference type="EMBL" id="KQ460855">
    <property type="protein sequence ID" value="KPJ11834.1"/>
    <property type="molecule type" value="Genomic_DNA"/>
</dbReference>
<keyword evidence="19" id="KW-1185">Reference proteome</keyword>
<evidence type="ECO:0000256" key="15">
    <source>
        <dbReference type="ARBA" id="ARBA00049322"/>
    </source>
</evidence>
<comment type="catalytic activity">
    <reaction evidence="1">
        <text>9-(9Z-hexadecenoyloxy)-octadecanoate + H2O = (9Z)-hexadecenoate + 9-hydroxy-octadecanoate + H(+)</text>
        <dbReference type="Rhea" id="RHEA:52068"/>
        <dbReference type="ChEBI" id="CHEBI:15377"/>
        <dbReference type="ChEBI" id="CHEBI:15378"/>
        <dbReference type="ChEBI" id="CHEBI:32372"/>
        <dbReference type="ChEBI" id="CHEBI:136286"/>
        <dbReference type="ChEBI" id="CHEBI:136309"/>
    </reaction>
    <physiologicalReaction direction="left-to-right" evidence="1">
        <dbReference type="Rhea" id="RHEA:52069"/>
    </physiologicalReaction>
</comment>
<dbReference type="PANTHER" id="PTHR10989:SF16">
    <property type="entry name" value="AT02829P-RELATED"/>
    <property type="match status" value="1"/>
</dbReference>
<comment type="catalytic activity">
    <reaction evidence="15">
        <text>13-(9Z-hexadecenoyloxy)-octadecanoate + H2O = 13-hydroxy-octadecanoate + (9Z)-hexadecenoate + H(+)</text>
        <dbReference type="Rhea" id="RHEA:52076"/>
        <dbReference type="ChEBI" id="CHEBI:15377"/>
        <dbReference type="ChEBI" id="CHEBI:15378"/>
        <dbReference type="ChEBI" id="CHEBI:32372"/>
        <dbReference type="ChEBI" id="CHEBI:136304"/>
        <dbReference type="ChEBI" id="CHEBI:136315"/>
    </reaction>
    <physiologicalReaction direction="left-to-right" evidence="15">
        <dbReference type="Rhea" id="RHEA:52077"/>
    </physiologicalReaction>
</comment>
<comment type="catalytic activity">
    <reaction evidence="13">
        <text>9-octadecanoyloxy-octadecanoate + H2O = 9-hydroxy-octadecanoate + octadecanoate + H(+)</text>
        <dbReference type="Rhea" id="RHEA:52096"/>
        <dbReference type="ChEBI" id="CHEBI:15377"/>
        <dbReference type="ChEBI" id="CHEBI:15378"/>
        <dbReference type="ChEBI" id="CHEBI:25629"/>
        <dbReference type="ChEBI" id="CHEBI:136286"/>
        <dbReference type="ChEBI" id="CHEBI:136373"/>
    </reaction>
    <physiologicalReaction direction="left-to-right" evidence="13">
        <dbReference type="Rhea" id="RHEA:52097"/>
    </physiologicalReaction>
</comment>
<comment type="catalytic activity">
    <reaction evidence="10">
        <text>12-octadecanoyloxy-octadecanoate + H2O = 12-hydroxyoctadecanoate + octadecanoate + H(+)</text>
        <dbReference type="Rhea" id="RHEA:52080"/>
        <dbReference type="ChEBI" id="CHEBI:15377"/>
        <dbReference type="ChEBI" id="CHEBI:15378"/>
        <dbReference type="ChEBI" id="CHEBI:25629"/>
        <dbReference type="ChEBI" id="CHEBI:84201"/>
        <dbReference type="ChEBI" id="CHEBI:136330"/>
    </reaction>
    <physiologicalReaction direction="left-to-right" evidence="10">
        <dbReference type="Rhea" id="RHEA:52081"/>
    </physiologicalReaction>
</comment>
<keyword evidence="4 17" id="KW-0812">Transmembrane</keyword>
<dbReference type="Pfam" id="PF04750">
    <property type="entry name" value="Far-17a_AIG1"/>
    <property type="match status" value="1"/>
</dbReference>
<name>A0A194R2T7_PAPMA</name>
<comment type="catalytic activity">
    <reaction evidence="9">
        <text>9-hexadecanoyloxy-octadecanoate + H2O = 9-hydroxy-octadecanoate + hexadecanoate + H(+)</text>
        <dbReference type="Rhea" id="RHEA:52052"/>
        <dbReference type="ChEBI" id="CHEBI:7896"/>
        <dbReference type="ChEBI" id="CHEBI:15377"/>
        <dbReference type="ChEBI" id="CHEBI:15378"/>
        <dbReference type="ChEBI" id="CHEBI:83670"/>
        <dbReference type="ChEBI" id="CHEBI:136286"/>
    </reaction>
    <physiologicalReaction direction="left-to-right" evidence="9">
        <dbReference type="Rhea" id="RHEA:52053"/>
    </physiologicalReaction>
</comment>
<feature type="transmembrane region" description="Helical" evidence="17">
    <location>
        <begin position="41"/>
        <end position="64"/>
    </location>
</feature>
<comment type="catalytic activity">
    <reaction evidence="7">
        <text>12-hexadecanoyloxy-octadecanoate + H2O = 12-hydroxyoctadecanoate + hexadecanoate + H(+)</text>
        <dbReference type="Rhea" id="RHEA:52056"/>
        <dbReference type="ChEBI" id="CHEBI:7896"/>
        <dbReference type="ChEBI" id="CHEBI:15377"/>
        <dbReference type="ChEBI" id="CHEBI:15378"/>
        <dbReference type="ChEBI" id="CHEBI:83677"/>
        <dbReference type="ChEBI" id="CHEBI:84201"/>
    </reaction>
    <physiologicalReaction direction="left-to-right" evidence="7">
        <dbReference type="Rhea" id="RHEA:52057"/>
    </physiologicalReaction>
</comment>
<proteinExistence type="inferred from homology"/>
<evidence type="ECO:0000313" key="19">
    <source>
        <dbReference type="Proteomes" id="UP000053240"/>
    </source>
</evidence>
<evidence type="ECO:0000256" key="9">
    <source>
        <dbReference type="ARBA" id="ARBA00047863"/>
    </source>
</evidence>
<feature type="transmembrane region" description="Helical" evidence="17">
    <location>
        <begin position="190"/>
        <end position="211"/>
    </location>
</feature>
<protein>
    <submittedName>
        <fullName evidence="18">Uncharacterized protein C6orf105</fullName>
    </submittedName>
</protein>
<evidence type="ECO:0000256" key="16">
    <source>
        <dbReference type="ARBA" id="ARBA00049428"/>
    </source>
</evidence>
<evidence type="ECO:0000256" key="13">
    <source>
        <dbReference type="ARBA" id="ARBA00049221"/>
    </source>
</evidence>
<evidence type="ECO:0000256" key="11">
    <source>
        <dbReference type="ARBA" id="ARBA00048701"/>
    </source>
</evidence>
<evidence type="ECO:0000256" key="6">
    <source>
        <dbReference type="ARBA" id="ARBA00023136"/>
    </source>
</evidence>
<dbReference type="OrthoDB" id="1898221at2759"/>
<dbReference type="InParanoid" id="A0A194R2T7"/>
<comment type="catalytic activity">
    <reaction evidence="16">
        <text>12-(9Z-hexadecenoyloxy)-octadecanoate + H2O = 12-hydroxyoctadecanoate + (9Z)-hexadecenoate + H(+)</text>
        <dbReference type="Rhea" id="RHEA:52072"/>
        <dbReference type="ChEBI" id="CHEBI:15377"/>
        <dbReference type="ChEBI" id="CHEBI:15378"/>
        <dbReference type="ChEBI" id="CHEBI:32372"/>
        <dbReference type="ChEBI" id="CHEBI:84201"/>
        <dbReference type="ChEBI" id="CHEBI:136312"/>
    </reaction>
    <physiologicalReaction direction="left-to-right" evidence="16">
        <dbReference type="Rhea" id="RHEA:52073"/>
    </physiologicalReaction>
</comment>
<evidence type="ECO:0000256" key="10">
    <source>
        <dbReference type="ARBA" id="ARBA00048680"/>
    </source>
</evidence>
<evidence type="ECO:0000256" key="1">
    <source>
        <dbReference type="ARBA" id="ARBA00000923"/>
    </source>
</evidence>
<evidence type="ECO:0000256" key="14">
    <source>
        <dbReference type="ARBA" id="ARBA00049296"/>
    </source>
</evidence>
<dbReference type="InterPro" id="IPR006838">
    <property type="entry name" value="ADTRP_AIG1"/>
</dbReference>
<dbReference type="KEGG" id="pmac:106714224"/>
<evidence type="ECO:0000313" key="18">
    <source>
        <dbReference type="EMBL" id="KPJ11834.1"/>
    </source>
</evidence>
<evidence type="ECO:0000256" key="17">
    <source>
        <dbReference type="SAM" id="Phobius"/>
    </source>
</evidence>
<sequence length="234" mass="27272">MLLPIFHFSAMAVDAYAFWYDQTYVDLPFSNPLVKELPLKSRSMFLTMWCLILQITYHMIAFLNDVFGTNAASPKKKPTIRLIKDVLFSIAFPVAMYVSGTFWGIYAIDKDLIYPDYIAKLYPEWVNHVLHTTIAIFMFIELLMTNRSYPSRKVGLSVMSTFIISYISFYLTVYFKTGTWAYPLFDELNWPLRIVFLLFSYLLVIAIYILAEKINYIVTGSKTEKTLSGKQKKR</sequence>
<gene>
    <name evidence="18" type="ORF">RR48_09771</name>
</gene>
<evidence type="ECO:0000256" key="5">
    <source>
        <dbReference type="ARBA" id="ARBA00022989"/>
    </source>
</evidence>
<reference evidence="18 19" key="1">
    <citation type="journal article" date="2015" name="Nat. Commun.">
        <title>Outbred genome sequencing and CRISPR/Cas9 gene editing in butterflies.</title>
        <authorList>
            <person name="Li X."/>
            <person name="Fan D."/>
            <person name="Zhang W."/>
            <person name="Liu G."/>
            <person name="Zhang L."/>
            <person name="Zhao L."/>
            <person name="Fang X."/>
            <person name="Chen L."/>
            <person name="Dong Y."/>
            <person name="Chen Y."/>
            <person name="Ding Y."/>
            <person name="Zhao R."/>
            <person name="Feng M."/>
            <person name="Zhu Y."/>
            <person name="Feng Y."/>
            <person name="Jiang X."/>
            <person name="Zhu D."/>
            <person name="Xiang H."/>
            <person name="Feng X."/>
            <person name="Li S."/>
            <person name="Wang J."/>
            <person name="Zhang G."/>
            <person name="Kronforst M.R."/>
            <person name="Wang W."/>
        </authorList>
    </citation>
    <scope>NUCLEOTIDE SEQUENCE [LARGE SCALE GENOMIC DNA]</scope>
    <source>
        <strain evidence="18">Ya'a_city_454_Pm</strain>
        <tissue evidence="18">Whole body</tissue>
    </source>
</reference>
<evidence type="ECO:0000256" key="3">
    <source>
        <dbReference type="ARBA" id="ARBA00009300"/>
    </source>
</evidence>
<comment type="subcellular location">
    <subcellularLocation>
        <location evidence="2">Endomembrane system</location>
        <topology evidence="2">Multi-pass membrane protein</topology>
    </subcellularLocation>
</comment>
<keyword evidence="6 17" id="KW-0472">Membrane</keyword>
<comment type="catalytic activity">
    <reaction evidence="8">
        <text>13-octadecanoyloxy-octadecanoate + H2O = 13-hydroxy-octadecanoate + octadecanoate + H(+)</text>
        <dbReference type="Rhea" id="RHEA:52084"/>
        <dbReference type="ChEBI" id="CHEBI:15377"/>
        <dbReference type="ChEBI" id="CHEBI:15378"/>
        <dbReference type="ChEBI" id="CHEBI:25629"/>
        <dbReference type="ChEBI" id="CHEBI:136304"/>
        <dbReference type="ChEBI" id="CHEBI:136335"/>
    </reaction>
    <physiologicalReaction direction="left-to-right" evidence="8">
        <dbReference type="Rhea" id="RHEA:52085"/>
    </physiologicalReaction>
</comment>
<comment type="catalytic activity">
    <reaction evidence="11">
        <text>12-(9Z-octadecenoyloxy)-octadecanoate + H2O = 12-hydroxyoctadecanoate + (9Z)-octadecenoate + H(+)</text>
        <dbReference type="Rhea" id="RHEA:52060"/>
        <dbReference type="ChEBI" id="CHEBI:15377"/>
        <dbReference type="ChEBI" id="CHEBI:15378"/>
        <dbReference type="ChEBI" id="CHEBI:30823"/>
        <dbReference type="ChEBI" id="CHEBI:84201"/>
        <dbReference type="ChEBI" id="CHEBI:136302"/>
    </reaction>
    <physiologicalReaction direction="left-to-right" evidence="11">
        <dbReference type="Rhea" id="RHEA:52061"/>
    </physiologicalReaction>
</comment>
<keyword evidence="5 17" id="KW-1133">Transmembrane helix</keyword>
<comment type="similarity">
    <text evidence="3">Belongs to the AIG1 family.</text>
</comment>
<comment type="catalytic activity">
    <reaction evidence="14">
        <text>13-(9Z-octadecenoyloxy)-octadecanoate + H2O = 13-hydroxy-octadecanoate + (9Z)-octadecenoate + H(+)</text>
        <dbReference type="Rhea" id="RHEA:52064"/>
        <dbReference type="ChEBI" id="CHEBI:15377"/>
        <dbReference type="ChEBI" id="CHEBI:15378"/>
        <dbReference type="ChEBI" id="CHEBI:30823"/>
        <dbReference type="ChEBI" id="CHEBI:136303"/>
        <dbReference type="ChEBI" id="CHEBI:136304"/>
    </reaction>
    <physiologicalReaction direction="left-to-right" evidence="14">
        <dbReference type="Rhea" id="RHEA:52065"/>
    </physiologicalReaction>
</comment>
<dbReference type="Proteomes" id="UP000053240">
    <property type="component" value="Unassembled WGS sequence"/>
</dbReference>
<evidence type="ECO:0000256" key="12">
    <source>
        <dbReference type="ARBA" id="ARBA00048800"/>
    </source>
</evidence>
<dbReference type="GO" id="GO:0012505">
    <property type="term" value="C:endomembrane system"/>
    <property type="evidence" value="ECO:0007669"/>
    <property type="project" value="UniProtKB-SubCell"/>
</dbReference>
<organism evidence="18 19">
    <name type="scientific">Papilio machaon</name>
    <name type="common">Old World swallowtail butterfly</name>
    <dbReference type="NCBI Taxonomy" id="76193"/>
    <lineage>
        <taxon>Eukaryota</taxon>
        <taxon>Metazoa</taxon>
        <taxon>Ecdysozoa</taxon>
        <taxon>Arthropoda</taxon>
        <taxon>Hexapoda</taxon>
        <taxon>Insecta</taxon>
        <taxon>Pterygota</taxon>
        <taxon>Neoptera</taxon>
        <taxon>Endopterygota</taxon>
        <taxon>Lepidoptera</taxon>
        <taxon>Glossata</taxon>
        <taxon>Ditrysia</taxon>
        <taxon>Papilionoidea</taxon>
        <taxon>Papilionidae</taxon>
        <taxon>Papilioninae</taxon>
        <taxon>Papilio</taxon>
    </lineage>
</organism>
<evidence type="ECO:0000256" key="2">
    <source>
        <dbReference type="ARBA" id="ARBA00004127"/>
    </source>
</evidence>
<feature type="transmembrane region" description="Helical" evidence="17">
    <location>
        <begin position="85"/>
        <end position="105"/>
    </location>
</feature>
<comment type="catalytic activity">
    <reaction evidence="12">
        <text>9-(9Z-octadecenoyloxy)-octadecanoate + H2O = 9-hydroxy-octadecanoate + (9Z)-octadecenoate + H(+)</text>
        <dbReference type="Rhea" id="RHEA:52048"/>
        <dbReference type="ChEBI" id="CHEBI:15377"/>
        <dbReference type="ChEBI" id="CHEBI:15378"/>
        <dbReference type="ChEBI" id="CHEBI:30823"/>
        <dbReference type="ChEBI" id="CHEBI:136282"/>
        <dbReference type="ChEBI" id="CHEBI:136286"/>
    </reaction>
    <physiologicalReaction direction="left-to-right" evidence="12">
        <dbReference type="Rhea" id="RHEA:52049"/>
    </physiologicalReaction>
</comment>
<evidence type="ECO:0000256" key="8">
    <source>
        <dbReference type="ARBA" id="ARBA00047427"/>
    </source>
</evidence>
<dbReference type="AlphaFoldDB" id="A0A194R2T7"/>
<evidence type="ECO:0000256" key="7">
    <source>
        <dbReference type="ARBA" id="ARBA00047368"/>
    </source>
</evidence>
<dbReference type="GO" id="GO:0016020">
    <property type="term" value="C:membrane"/>
    <property type="evidence" value="ECO:0007669"/>
    <property type="project" value="InterPro"/>
</dbReference>
<feature type="transmembrane region" description="Helical" evidence="17">
    <location>
        <begin position="125"/>
        <end position="144"/>
    </location>
</feature>
<evidence type="ECO:0000256" key="4">
    <source>
        <dbReference type="ARBA" id="ARBA00022692"/>
    </source>
</evidence>
<feature type="transmembrane region" description="Helical" evidence="17">
    <location>
        <begin position="156"/>
        <end position="175"/>
    </location>
</feature>